<sequence>MSTSKTSNVRWRKSSQSGPEGGECVEVAEIASAVGVRDSKDPDGPILTFGVAEWRAFAQHVKVRKFDLQG</sequence>
<protein>
    <submittedName>
        <fullName evidence="3">DUF397 domain-containing protein</fullName>
    </submittedName>
</protein>
<dbReference type="RefSeq" id="WP_067629707.1">
    <property type="nucleotide sequence ID" value="NZ_JAAXPI010000025.1"/>
</dbReference>
<feature type="compositionally biased region" description="Polar residues" evidence="1">
    <location>
        <begin position="1"/>
        <end position="18"/>
    </location>
</feature>
<name>A0A846Z0F7_9ACTN</name>
<accession>A0A846Z0F7</accession>
<reference evidence="3 4" key="1">
    <citation type="submission" date="2020-04" db="EMBL/GenBank/DDBJ databases">
        <title>MicrobeNet Type strains.</title>
        <authorList>
            <person name="Nicholson A.C."/>
        </authorList>
    </citation>
    <scope>NUCLEOTIDE SEQUENCE [LARGE SCALE GENOMIC DNA]</scope>
    <source>
        <strain evidence="3 4">ATCC BAA-277</strain>
    </source>
</reference>
<evidence type="ECO:0000256" key="1">
    <source>
        <dbReference type="SAM" id="MobiDB-lite"/>
    </source>
</evidence>
<evidence type="ECO:0000313" key="4">
    <source>
        <dbReference type="Proteomes" id="UP000579250"/>
    </source>
</evidence>
<dbReference type="EMBL" id="JAAXPI010000025">
    <property type="protein sequence ID" value="NKZ05781.1"/>
    <property type="molecule type" value="Genomic_DNA"/>
</dbReference>
<feature type="region of interest" description="Disordered" evidence="1">
    <location>
        <begin position="1"/>
        <end position="22"/>
    </location>
</feature>
<proteinExistence type="predicted"/>
<evidence type="ECO:0000313" key="3">
    <source>
        <dbReference type="EMBL" id="NKZ05781.1"/>
    </source>
</evidence>
<dbReference type="AlphaFoldDB" id="A0A846Z0F7"/>
<dbReference type="InterPro" id="IPR007278">
    <property type="entry name" value="DUF397"/>
</dbReference>
<dbReference type="Pfam" id="PF04149">
    <property type="entry name" value="DUF397"/>
    <property type="match status" value="1"/>
</dbReference>
<keyword evidence="4" id="KW-1185">Reference proteome</keyword>
<gene>
    <name evidence="3" type="ORF">HGB48_18815</name>
</gene>
<evidence type="ECO:0000259" key="2">
    <source>
        <dbReference type="Pfam" id="PF04149"/>
    </source>
</evidence>
<dbReference type="Proteomes" id="UP000579250">
    <property type="component" value="Unassembled WGS sequence"/>
</dbReference>
<organism evidence="3 4">
    <name type="scientific">Actinomadura latina</name>
    <dbReference type="NCBI Taxonomy" id="163603"/>
    <lineage>
        <taxon>Bacteria</taxon>
        <taxon>Bacillati</taxon>
        <taxon>Actinomycetota</taxon>
        <taxon>Actinomycetes</taxon>
        <taxon>Streptosporangiales</taxon>
        <taxon>Thermomonosporaceae</taxon>
        <taxon>Actinomadura</taxon>
    </lineage>
</organism>
<feature type="domain" description="DUF397" evidence="2">
    <location>
        <begin position="10"/>
        <end position="62"/>
    </location>
</feature>
<comment type="caution">
    <text evidence="3">The sequence shown here is derived from an EMBL/GenBank/DDBJ whole genome shotgun (WGS) entry which is preliminary data.</text>
</comment>